<reference evidence="1 2" key="1">
    <citation type="submission" date="2022-12" db="EMBL/GenBank/DDBJ databases">
        <title>Chromosome-level genome assembly of true bugs.</title>
        <authorList>
            <person name="Ma L."/>
            <person name="Li H."/>
        </authorList>
    </citation>
    <scope>NUCLEOTIDE SEQUENCE [LARGE SCALE GENOMIC DNA]</scope>
    <source>
        <strain evidence="1">Lab_2022b</strain>
    </source>
</reference>
<dbReference type="InterPro" id="IPR013320">
    <property type="entry name" value="ConA-like_dom_sf"/>
</dbReference>
<proteinExistence type="predicted"/>
<dbReference type="AlphaFoldDB" id="A0AAW1D2E0"/>
<evidence type="ECO:0000313" key="2">
    <source>
        <dbReference type="Proteomes" id="UP001461498"/>
    </source>
</evidence>
<evidence type="ECO:0000313" key="1">
    <source>
        <dbReference type="EMBL" id="KAK9502515.1"/>
    </source>
</evidence>
<dbReference type="EMBL" id="JAPXFL010000008">
    <property type="protein sequence ID" value="KAK9502515.1"/>
    <property type="molecule type" value="Genomic_DNA"/>
</dbReference>
<name>A0AAW1D2E0_9HEMI</name>
<organism evidence="1 2">
    <name type="scientific">Rhynocoris fuscipes</name>
    <dbReference type="NCBI Taxonomy" id="488301"/>
    <lineage>
        <taxon>Eukaryota</taxon>
        <taxon>Metazoa</taxon>
        <taxon>Ecdysozoa</taxon>
        <taxon>Arthropoda</taxon>
        <taxon>Hexapoda</taxon>
        <taxon>Insecta</taxon>
        <taxon>Pterygota</taxon>
        <taxon>Neoptera</taxon>
        <taxon>Paraneoptera</taxon>
        <taxon>Hemiptera</taxon>
        <taxon>Heteroptera</taxon>
        <taxon>Panheteroptera</taxon>
        <taxon>Cimicomorpha</taxon>
        <taxon>Reduviidae</taxon>
        <taxon>Harpactorinae</taxon>
        <taxon>Harpactorini</taxon>
        <taxon>Rhynocoris</taxon>
    </lineage>
</organism>
<dbReference type="Proteomes" id="UP001461498">
    <property type="component" value="Unassembled WGS sequence"/>
</dbReference>
<keyword evidence="2" id="KW-1185">Reference proteome</keyword>
<dbReference type="SUPFAM" id="SSF49899">
    <property type="entry name" value="Concanavalin A-like lectins/glucanases"/>
    <property type="match status" value="1"/>
</dbReference>
<protein>
    <recommendedName>
        <fullName evidence="3">Laminin G domain-containing protein</fullName>
    </recommendedName>
</protein>
<accession>A0AAW1D2E0</accession>
<dbReference type="Gene3D" id="2.60.120.200">
    <property type="match status" value="1"/>
</dbReference>
<sequence length="191" mass="21267">MGMRPGSDIKSPYRLFLPDKFYSQFSIAFTLKLVDPTGGFLFAVVNPLETSKYYFQVVELGVSVTGLGPGQSNVSLLYTDLSTGLYTSQTLASFRVPTSFTSWSSVGLTVRDDRVDISFNCQPLDSIIVNREPKELIFDSASTLYIGQAGPIVKGALHVSTMFLFLTLFSYKNGQWIHVVTCNIFFFHIKL</sequence>
<evidence type="ECO:0008006" key="3">
    <source>
        <dbReference type="Google" id="ProtNLM"/>
    </source>
</evidence>
<gene>
    <name evidence="1" type="ORF">O3M35_011284</name>
</gene>
<comment type="caution">
    <text evidence="1">The sequence shown here is derived from an EMBL/GenBank/DDBJ whole genome shotgun (WGS) entry which is preliminary data.</text>
</comment>